<dbReference type="PROSITE" id="PS01151">
    <property type="entry name" value="FIMBRIAL_USHER"/>
    <property type="match status" value="1"/>
</dbReference>
<protein>
    <submittedName>
        <fullName evidence="13">Fimbrial biogenesis outer membrane usher protein</fullName>
    </submittedName>
</protein>
<dbReference type="Pfam" id="PF13954">
    <property type="entry name" value="PapC_N"/>
    <property type="match status" value="1"/>
</dbReference>
<keyword evidence="8 9" id="KW-0998">Cell outer membrane</keyword>
<evidence type="ECO:0000313" key="13">
    <source>
        <dbReference type="EMBL" id="KAB0765031.1"/>
    </source>
</evidence>
<accession>A0A643IZH7</accession>
<comment type="similarity">
    <text evidence="2 9">Belongs to the fimbrial export usher family.</text>
</comment>
<organism evidence="13">
    <name type="scientific">Pseudomonas aeruginosa</name>
    <dbReference type="NCBI Taxonomy" id="287"/>
    <lineage>
        <taxon>Bacteria</taxon>
        <taxon>Pseudomonadati</taxon>
        <taxon>Pseudomonadota</taxon>
        <taxon>Gammaproteobacteria</taxon>
        <taxon>Pseudomonadales</taxon>
        <taxon>Pseudomonadaceae</taxon>
        <taxon>Pseudomonas</taxon>
    </lineage>
</organism>
<keyword evidence="3 9" id="KW-0813">Transport</keyword>
<sequence>MLKVETRFVLHDTSPSSPDGLLRRARLTCGTGIWMVLVLTCVGGTASDSSAAMASPLATTEDDLYASFNPAFITRGNAAQGIDLSRFETGNFLPAGVYRMDIFVNANWVGRQSIRIVNLGRSTRACLKPEQLRDWGVAEEKLARPPVVENDCLALDRFLPEASLELDAAELEIRLSIPQAFLARQARGYVDPVHWDGGMAAAFLGYNVNAFQSRQQGQRQTQYSAGLNAGVNLGEWRVRHNGNYSQSRQQGGAQTSNYDSVSSYVQRDLTGLRAQLTLGQYYTPGELFDATPFTGVQITSDDRMLPESQRGFAPAIRGTAETNAKVTVRQSDTILYETTVAPGPFVIDDLYNSGYSGDLEVTIEEADGRINRFTVPYASIAQLLRPGQVRFSASAGRYRDERLRDLPNFLQGSYQRGMSNRWTGYLGGILAENYLSAQAGLALNTPLGAIAADVTEARASALPETGAGIQRNMHGRSYRLTYSKILDNSRTNFTLAAYRFASEGYLNFNDYARINGRPQGEDSSLFRQRNRFQLNVTQPLPGDAGSLYFSGSAQNYWTPGQNSDVTFQAGYNRGFSWGTLGLSASRTRNADSRARNQYMLSLSLPLGSTSNAPYLSSTLSVQDHRHSLQSTLSGTLDDERRFNYSLTNSTQRDNGERSSSNGANLQYHASSGDFGLGLSDGDGFRQVNASARGTLLAHAEGVTFGPPLSETMALVEAKGAGGATVVNNGVRLDRSGYALVTGLMPYRRNDVSLDPKGSSLDVELESTSQKVAPRYGAIVRLSYPTRSGIPILLKVRQRDGQPIPVGAEVSDSQGKWLSLVGQGGRIFLRVAEEQGRVWVSWGKDRGERCQVAYSLPATRDSGSRRMTILDGTCLPGSPDDAGKPLLIGRR</sequence>
<comment type="caution">
    <text evidence="13">The sequence shown here is derived from an EMBL/GenBank/DDBJ whole genome shotgun (WGS) entry which is preliminary data.</text>
</comment>
<keyword evidence="5 9" id="KW-0812">Transmembrane</keyword>
<dbReference type="SUPFAM" id="SSF141729">
    <property type="entry name" value="FimD N-terminal domain-like"/>
    <property type="match status" value="1"/>
</dbReference>
<evidence type="ECO:0000256" key="9">
    <source>
        <dbReference type="RuleBase" id="RU003884"/>
    </source>
</evidence>
<dbReference type="InterPro" id="IPR043142">
    <property type="entry name" value="PapC-like_C_sf"/>
</dbReference>
<dbReference type="Pfam" id="PF00577">
    <property type="entry name" value="Usher"/>
    <property type="match status" value="1"/>
</dbReference>
<dbReference type="PANTHER" id="PTHR30451:SF20">
    <property type="entry name" value="FIMBRIAE USHER"/>
    <property type="match status" value="1"/>
</dbReference>
<dbReference type="Gene3D" id="2.60.40.2070">
    <property type="match status" value="1"/>
</dbReference>
<dbReference type="GO" id="GO:0009279">
    <property type="term" value="C:cell outer membrane"/>
    <property type="evidence" value="ECO:0007669"/>
    <property type="project" value="UniProtKB-SubCell"/>
</dbReference>
<keyword evidence="7 9" id="KW-0472">Membrane</keyword>
<name>A0A643IZH7_PSEAI</name>
<evidence type="ECO:0000256" key="2">
    <source>
        <dbReference type="ARBA" id="ARBA00008064"/>
    </source>
</evidence>
<evidence type="ECO:0000256" key="6">
    <source>
        <dbReference type="ARBA" id="ARBA00022729"/>
    </source>
</evidence>
<dbReference type="InterPro" id="IPR018030">
    <property type="entry name" value="Fimbrial_membr_usher_CS"/>
</dbReference>
<evidence type="ECO:0000256" key="7">
    <source>
        <dbReference type="ARBA" id="ARBA00023136"/>
    </source>
</evidence>
<feature type="region of interest" description="Disordered" evidence="10">
    <location>
        <begin position="646"/>
        <end position="666"/>
    </location>
</feature>
<dbReference type="GO" id="GO:0015473">
    <property type="term" value="F:fimbrial usher porin activity"/>
    <property type="evidence" value="ECO:0007669"/>
    <property type="project" value="InterPro"/>
</dbReference>
<dbReference type="GO" id="GO:0009297">
    <property type="term" value="P:pilus assembly"/>
    <property type="evidence" value="ECO:0007669"/>
    <property type="project" value="InterPro"/>
</dbReference>
<dbReference type="InterPro" id="IPR037224">
    <property type="entry name" value="PapC_N_sf"/>
</dbReference>
<evidence type="ECO:0000256" key="1">
    <source>
        <dbReference type="ARBA" id="ARBA00004571"/>
    </source>
</evidence>
<dbReference type="InterPro" id="IPR025885">
    <property type="entry name" value="PapC_N"/>
</dbReference>
<feature type="domain" description="PapC N-terminal" evidence="12">
    <location>
        <begin position="67"/>
        <end position="210"/>
    </location>
</feature>
<dbReference type="AlphaFoldDB" id="A0A643IZH7"/>
<dbReference type="Gene3D" id="2.60.40.3110">
    <property type="match status" value="1"/>
</dbReference>
<dbReference type="Gene3D" id="3.10.20.410">
    <property type="match status" value="1"/>
</dbReference>
<feature type="domain" description="PapC-like C-terminal" evidence="11">
    <location>
        <begin position="792"/>
        <end position="857"/>
    </location>
</feature>
<keyword evidence="4" id="KW-1134">Transmembrane beta strand</keyword>
<dbReference type="FunFam" id="2.60.40.3110:FF:000001">
    <property type="entry name" value="Putative fimbrial outer membrane usher"/>
    <property type="match status" value="1"/>
</dbReference>
<dbReference type="Pfam" id="PF13953">
    <property type="entry name" value="PapC_C"/>
    <property type="match status" value="1"/>
</dbReference>
<dbReference type="EMBL" id="VZIV01000019">
    <property type="protein sequence ID" value="KAB0765031.1"/>
    <property type="molecule type" value="Genomic_DNA"/>
</dbReference>
<dbReference type="Gene3D" id="2.60.40.2610">
    <property type="entry name" value="Outer membrane usher protein FimD, plug domain"/>
    <property type="match status" value="1"/>
</dbReference>
<evidence type="ECO:0000256" key="3">
    <source>
        <dbReference type="ARBA" id="ARBA00022448"/>
    </source>
</evidence>
<comment type="subcellular location">
    <subcellularLocation>
        <location evidence="1 9">Cell outer membrane</location>
        <topology evidence="1 9">Multi-pass membrane protein</topology>
    </subcellularLocation>
</comment>
<evidence type="ECO:0000256" key="5">
    <source>
        <dbReference type="ARBA" id="ARBA00022692"/>
    </source>
</evidence>
<dbReference type="InterPro" id="IPR000015">
    <property type="entry name" value="Fimb_usher"/>
</dbReference>
<evidence type="ECO:0000259" key="12">
    <source>
        <dbReference type="Pfam" id="PF13954"/>
    </source>
</evidence>
<dbReference type="InterPro" id="IPR025949">
    <property type="entry name" value="PapC-like_C"/>
</dbReference>
<evidence type="ECO:0000256" key="10">
    <source>
        <dbReference type="SAM" id="MobiDB-lite"/>
    </source>
</evidence>
<proteinExistence type="inferred from homology"/>
<keyword evidence="6" id="KW-0732">Signal</keyword>
<evidence type="ECO:0000256" key="4">
    <source>
        <dbReference type="ARBA" id="ARBA00022452"/>
    </source>
</evidence>
<reference evidence="13" key="1">
    <citation type="submission" date="2019-09" db="EMBL/GenBank/DDBJ databases">
        <title>Whole genome sequence analysis of bacterial isolates in patients.</title>
        <authorList>
            <person name="Jeong K.C."/>
        </authorList>
    </citation>
    <scope>NUCLEOTIDE SEQUENCE</scope>
    <source>
        <strain evidence="13">KCJ3K105</strain>
    </source>
</reference>
<keyword evidence="9" id="KW-1029">Fimbrium biogenesis</keyword>
<dbReference type="PANTHER" id="PTHR30451">
    <property type="entry name" value="OUTER MEMBRANE USHER PROTEIN"/>
    <property type="match status" value="1"/>
</dbReference>
<gene>
    <name evidence="13" type="ORF">F7O97_11315</name>
</gene>
<evidence type="ECO:0000259" key="11">
    <source>
        <dbReference type="Pfam" id="PF13953"/>
    </source>
</evidence>
<dbReference type="InterPro" id="IPR042186">
    <property type="entry name" value="FimD_plug_dom"/>
</dbReference>
<evidence type="ECO:0000256" key="8">
    <source>
        <dbReference type="ARBA" id="ARBA00023237"/>
    </source>
</evidence>